<proteinExistence type="predicted"/>
<reference evidence="2" key="1">
    <citation type="submission" date="2016-01" db="EMBL/GenBank/DDBJ databases">
        <authorList>
            <person name="Mitreva M."/>
            <person name="Pepin K.H."/>
            <person name="Mihindukulasuriya K.A."/>
            <person name="Fulton R."/>
            <person name="Fronick C."/>
            <person name="O'Laughlin M."/>
            <person name="Miner T."/>
            <person name="Herter B."/>
            <person name="Rosa B.A."/>
            <person name="Cordes M."/>
            <person name="Tomlinson C."/>
            <person name="Wollam A."/>
            <person name="Palsikar V.B."/>
            <person name="Mardis E.R."/>
            <person name="Wilson R.K."/>
        </authorList>
    </citation>
    <scope>NUCLEOTIDE SEQUENCE [LARGE SCALE GENOMIC DNA]</scope>
    <source>
        <strain evidence="2">DNF01167</strain>
    </source>
</reference>
<dbReference type="EMBL" id="LSDC01000017">
    <property type="protein sequence ID" value="KXB63205.1"/>
    <property type="molecule type" value="Genomic_DNA"/>
</dbReference>
<comment type="caution">
    <text evidence="1">The sequence shown here is derived from an EMBL/GenBank/DDBJ whole genome shotgun (WGS) entry which is preliminary data.</text>
</comment>
<organism evidence="1 2">
    <name type="scientific">Gemella haemolysans</name>
    <dbReference type="NCBI Taxonomy" id="1379"/>
    <lineage>
        <taxon>Bacteria</taxon>
        <taxon>Bacillati</taxon>
        <taxon>Bacillota</taxon>
        <taxon>Bacilli</taxon>
        <taxon>Bacillales</taxon>
        <taxon>Gemellaceae</taxon>
        <taxon>Gemella</taxon>
    </lineage>
</organism>
<evidence type="ECO:0000313" key="1">
    <source>
        <dbReference type="EMBL" id="KXB63205.1"/>
    </source>
</evidence>
<accession>A0A134A688</accession>
<gene>
    <name evidence="1" type="ORF">HMPREF3186_00236</name>
</gene>
<sequence length="145" mass="17467">MELTLRKKIYINKISFAGFSAEDFLCYNDYKEVGIMEELYNYLTKSEKVYLLERRKTVKFWHILLDLVGLLYLAGAYGEDTTYDCYLVKFDKHWEILVCKKGKAQEKIKLKDKFELKKNFLCDGYKYKVHNEITHEIYNYLKYSC</sequence>
<dbReference type="AlphaFoldDB" id="A0A134A688"/>
<name>A0A134A688_9BACL</name>
<dbReference type="PATRIC" id="fig|1379.3.peg.231"/>
<protein>
    <submittedName>
        <fullName evidence="1">Uncharacterized protein</fullName>
    </submittedName>
</protein>
<dbReference type="STRING" id="1379.HMPREF3186_00236"/>
<evidence type="ECO:0000313" key="2">
    <source>
        <dbReference type="Proteomes" id="UP000070355"/>
    </source>
</evidence>
<dbReference type="Proteomes" id="UP000070355">
    <property type="component" value="Unassembled WGS sequence"/>
</dbReference>